<comment type="caution">
    <text evidence="2">The sequence shown here is derived from an EMBL/GenBank/DDBJ whole genome shotgun (WGS) entry which is preliminary data.</text>
</comment>
<organism evidence="2">
    <name type="scientific">Hexamita inflata</name>
    <dbReference type="NCBI Taxonomy" id="28002"/>
    <lineage>
        <taxon>Eukaryota</taxon>
        <taxon>Metamonada</taxon>
        <taxon>Diplomonadida</taxon>
        <taxon>Hexamitidae</taxon>
        <taxon>Hexamitinae</taxon>
        <taxon>Hexamita</taxon>
    </lineage>
</organism>
<dbReference type="Proteomes" id="UP001642409">
    <property type="component" value="Unassembled WGS sequence"/>
</dbReference>
<dbReference type="EMBL" id="CAXDID020000015">
    <property type="protein sequence ID" value="CAL5982894.1"/>
    <property type="molecule type" value="Genomic_DNA"/>
</dbReference>
<feature type="transmembrane region" description="Helical" evidence="1">
    <location>
        <begin position="12"/>
        <end position="32"/>
    </location>
</feature>
<name>A0AA86RKN4_9EUKA</name>
<protein>
    <submittedName>
        <fullName evidence="3">Hypothetical_protein</fullName>
    </submittedName>
</protein>
<evidence type="ECO:0000313" key="4">
    <source>
        <dbReference type="Proteomes" id="UP001642409"/>
    </source>
</evidence>
<proteinExistence type="predicted"/>
<evidence type="ECO:0000313" key="2">
    <source>
        <dbReference type="EMBL" id="CAI9976613.1"/>
    </source>
</evidence>
<feature type="transmembrane region" description="Helical" evidence="1">
    <location>
        <begin position="140"/>
        <end position="162"/>
    </location>
</feature>
<gene>
    <name evidence="2" type="ORF">HINF_LOCUS64258</name>
    <name evidence="3" type="ORF">HINF_LOCUS7358</name>
</gene>
<keyword evidence="1" id="KW-0812">Transmembrane</keyword>
<keyword evidence="1" id="KW-0472">Membrane</keyword>
<dbReference type="EMBL" id="CATOUU010001174">
    <property type="protein sequence ID" value="CAI9976613.1"/>
    <property type="molecule type" value="Genomic_DNA"/>
</dbReference>
<evidence type="ECO:0000256" key="1">
    <source>
        <dbReference type="SAM" id="Phobius"/>
    </source>
</evidence>
<feature type="transmembrane region" description="Helical" evidence="1">
    <location>
        <begin position="97"/>
        <end position="120"/>
    </location>
</feature>
<keyword evidence="1" id="KW-1133">Transmembrane helix</keyword>
<keyword evidence="4" id="KW-1185">Reference proteome</keyword>
<evidence type="ECO:0000313" key="3">
    <source>
        <dbReference type="EMBL" id="CAL5982894.1"/>
    </source>
</evidence>
<dbReference type="AlphaFoldDB" id="A0AA86RKN4"/>
<reference evidence="3 4" key="2">
    <citation type="submission" date="2024-07" db="EMBL/GenBank/DDBJ databases">
        <authorList>
            <person name="Akdeniz Z."/>
        </authorList>
    </citation>
    <scope>NUCLEOTIDE SEQUENCE [LARGE SCALE GENOMIC DNA]</scope>
</reference>
<sequence>MPGGSSSKSSNDIYCSNILILIYCFSTCYNYFYSTDTTFQISSSVVSGFPVVSSIFSATSCVVEISPLVIALTALNFNLPTFLEFESGPVTLRTSSFVIFCFGVRISCVLFNTSCLAWNSALSFVLSASSAFLLEFWNSFVFSSFFCEFASSSFLPITFTLIPGSSSSSSLVSNQLIETG</sequence>
<feature type="transmembrane region" description="Helical" evidence="1">
    <location>
        <begin position="52"/>
        <end position="77"/>
    </location>
</feature>
<reference evidence="2" key="1">
    <citation type="submission" date="2023-06" db="EMBL/GenBank/DDBJ databases">
        <authorList>
            <person name="Kurt Z."/>
        </authorList>
    </citation>
    <scope>NUCLEOTIDE SEQUENCE</scope>
</reference>
<accession>A0AA86RKN4</accession>